<protein>
    <submittedName>
        <fullName evidence="1">Uncharacterized protein</fullName>
    </submittedName>
</protein>
<dbReference type="Proteomes" id="UP001138802">
    <property type="component" value="Unassembled WGS sequence"/>
</dbReference>
<proteinExistence type="predicted"/>
<gene>
    <name evidence="1" type="ORF">CKO25_11985</name>
</gene>
<sequence length="137" mass="15206">MKCPFCAPLTKNMARCRHAQEVVRRGGSEFDCLSPNDHQRCSWVHGALKSHALSAFEVADDLNTMPHSVQVKIQSGGLLGLQRLLGEDGLAGSIEDIHTLIERAAAHFGGVEQIPYSRLEADMVGFRLERRTARRRV</sequence>
<accession>A0A9X1B9J1</accession>
<evidence type="ECO:0000313" key="2">
    <source>
        <dbReference type="Proteomes" id="UP001138802"/>
    </source>
</evidence>
<keyword evidence="2" id="KW-1185">Reference proteome</keyword>
<comment type="caution">
    <text evidence="1">The sequence shown here is derived from an EMBL/GenBank/DDBJ whole genome shotgun (WGS) entry which is preliminary data.</text>
</comment>
<reference evidence="1 2" key="1">
    <citation type="journal article" date="2020" name="Microorganisms">
        <title>Osmotic Adaptation and Compatible Solute Biosynthesis of Phototrophic Bacteria as Revealed from Genome Analyses.</title>
        <authorList>
            <person name="Imhoff J.F."/>
            <person name="Rahn T."/>
            <person name="Kunzel S."/>
            <person name="Keller A."/>
            <person name="Neulinger S.C."/>
        </authorList>
    </citation>
    <scope>NUCLEOTIDE SEQUENCE [LARGE SCALE GENOMIC DNA]</scope>
    <source>
        <strain evidence="1 2">DSM 21303</strain>
    </source>
</reference>
<dbReference type="EMBL" id="NRSD01000011">
    <property type="protein sequence ID" value="MBK1645348.1"/>
    <property type="molecule type" value="Genomic_DNA"/>
</dbReference>
<name>A0A9X1B9J1_9GAMM</name>
<evidence type="ECO:0000313" key="1">
    <source>
        <dbReference type="EMBL" id="MBK1645348.1"/>
    </source>
</evidence>
<dbReference type="AlphaFoldDB" id="A0A9X1B9J1"/>
<organism evidence="1 2">
    <name type="scientific">Thiocapsa imhoffii</name>
    <dbReference type="NCBI Taxonomy" id="382777"/>
    <lineage>
        <taxon>Bacteria</taxon>
        <taxon>Pseudomonadati</taxon>
        <taxon>Pseudomonadota</taxon>
        <taxon>Gammaproteobacteria</taxon>
        <taxon>Chromatiales</taxon>
        <taxon>Chromatiaceae</taxon>
        <taxon>Thiocapsa</taxon>
    </lineage>
</organism>
<dbReference type="RefSeq" id="WP_200388148.1">
    <property type="nucleotide sequence ID" value="NZ_NRSD01000011.1"/>
</dbReference>